<gene>
    <name evidence="4" type="ORF">MCOR_41850</name>
</gene>
<organism evidence="4 5">
    <name type="scientific">Mytilus coruscus</name>
    <name type="common">Sea mussel</name>
    <dbReference type="NCBI Taxonomy" id="42192"/>
    <lineage>
        <taxon>Eukaryota</taxon>
        <taxon>Metazoa</taxon>
        <taxon>Spiralia</taxon>
        <taxon>Lophotrochozoa</taxon>
        <taxon>Mollusca</taxon>
        <taxon>Bivalvia</taxon>
        <taxon>Autobranchia</taxon>
        <taxon>Pteriomorphia</taxon>
        <taxon>Mytilida</taxon>
        <taxon>Mytiloidea</taxon>
        <taxon>Mytilidae</taxon>
        <taxon>Mytilinae</taxon>
        <taxon>Mytilus</taxon>
    </lineage>
</organism>
<keyword evidence="5" id="KW-1185">Reference proteome</keyword>
<dbReference type="PANTHER" id="PTHR14187">
    <property type="entry name" value="ALPHA KINASE/ELONGATION FACTOR 2 KINASE"/>
    <property type="match status" value="1"/>
</dbReference>
<dbReference type="AlphaFoldDB" id="A0A6J8DLK9"/>
<dbReference type="GO" id="GO:0140662">
    <property type="term" value="F:ATP-dependent protein folding chaperone"/>
    <property type="evidence" value="ECO:0007669"/>
    <property type="project" value="InterPro"/>
</dbReference>
<dbReference type="InterPro" id="IPR043129">
    <property type="entry name" value="ATPase_NBD"/>
</dbReference>
<reference evidence="4 5" key="1">
    <citation type="submission" date="2020-06" db="EMBL/GenBank/DDBJ databases">
        <authorList>
            <person name="Li R."/>
            <person name="Bekaert M."/>
        </authorList>
    </citation>
    <scope>NUCLEOTIDE SEQUENCE [LARGE SCALE GENOMIC DNA]</scope>
    <source>
        <strain evidence="5">wild</strain>
    </source>
</reference>
<dbReference type="Proteomes" id="UP000507470">
    <property type="component" value="Unassembled WGS sequence"/>
</dbReference>
<dbReference type="CDD" id="cd10229">
    <property type="entry name" value="ASKHA_NBD_HSP70_HSPA12"/>
    <property type="match status" value="1"/>
</dbReference>
<evidence type="ECO:0000256" key="2">
    <source>
        <dbReference type="ARBA" id="ARBA00022741"/>
    </source>
</evidence>
<dbReference type="InterPro" id="IPR013126">
    <property type="entry name" value="Hsp_70_fam"/>
</dbReference>
<dbReference type="SUPFAM" id="SSF53067">
    <property type="entry name" value="Actin-like ATPase domain"/>
    <property type="match status" value="2"/>
</dbReference>
<evidence type="ECO:0000256" key="1">
    <source>
        <dbReference type="ARBA" id="ARBA00007381"/>
    </source>
</evidence>
<accession>A0A6J8DLK9</accession>
<evidence type="ECO:0000313" key="5">
    <source>
        <dbReference type="Proteomes" id="UP000507470"/>
    </source>
</evidence>
<name>A0A6J8DLK9_MYTCO</name>
<dbReference type="Pfam" id="PF00012">
    <property type="entry name" value="HSP70"/>
    <property type="match status" value="1"/>
</dbReference>
<dbReference type="GO" id="GO:0005524">
    <property type="term" value="F:ATP binding"/>
    <property type="evidence" value="ECO:0007669"/>
    <property type="project" value="UniProtKB-KW"/>
</dbReference>
<dbReference type="Gene3D" id="3.30.420.40">
    <property type="match status" value="2"/>
</dbReference>
<keyword evidence="2" id="KW-0547">Nucleotide-binding</keyword>
<protein>
    <recommendedName>
        <fullName evidence="6">HSPA12A</fullName>
    </recommendedName>
</protein>
<evidence type="ECO:0008006" key="6">
    <source>
        <dbReference type="Google" id="ProtNLM"/>
    </source>
</evidence>
<dbReference type="PANTHER" id="PTHR14187:SF5">
    <property type="entry name" value="HEAT SHOCK 70 KDA PROTEIN 12A"/>
    <property type="match status" value="1"/>
</dbReference>
<dbReference type="InterPro" id="IPR029047">
    <property type="entry name" value="HSP70_peptide-bd_sf"/>
</dbReference>
<keyword evidence="3" id="KW-0067">ATP-binding</keyword>
<evidence type="ECO:0000256" key="3">
    <source>
        <dbReference type="ARBA" id="ARBA00022840"/>
    </source>
</evidence>
<dbReference type="Gene3D" id="2.60.34.10">
    <property type="entry name" value="Substrate Binding Domain Of DNAk, Chain A, domain 1"/>
    <property type="match status" value="1"/>
</dbReference>
<dbReference type="EMBL" id="CACVKT020007540">
    <property type="protein sequence ID" value="CAC5408462.1"/>
    <property type="molecule type" value="Genomic_DNA"/>
</dbReference>
<proteinExistence type="inferred from homology"/>
<sequence>MESTPGVTVEGYKNKEQTSPQNNYLFVAAIDFGTSYSGYAWSSKNDYKNYLEGKDVEPKIYTNQPWNSGGKGFFSEKTPTCLLLDADRKLVAFGYDAENKYADLSQEGKHSDYYFFQRFKMNLHEGFQIEAIDKMLRTVFFHETFPFAHRGSTDFSFQSKEMMAVEMNGKQLPAFEVFAMSIKALVDHLMTMFQHKGNMATLKINDIKWILTVPAIWSEKSKQFMRKSAVKAGIPNSNLSIALEPECASVYCQHLSKDHLYGARDEYSMKETGQKYVVVDLGGGTADIAVHEKIEDNKLKEIHRSTGSNCGGTSVDAAFLQFMDQTFGKSVLETMKTDYPESYLDLMREFESKKRTVNCDETDNIKMSMPMAALSKLCSQIHKKSIEDVIRLSKHTEKVSVKTDKLRIKSEIFVEFFIPTIKKLISLLEHIMKNKRVAEVEDILLVGGFAECTMLQQHVRDKFPTKRVIIPFDCGLSVLKGAVIYGFDPTYIAIRIIGHTYGVDVAVRYDDSKHDLEHMFEYNDMMYSKSVFKTIIEQETEVAADTKVTREYRTIKEFQERLTIDIYVTRNPNPRYVDEDGCLLLGKLLVDIPNPTREKRIFDVDFIFGNTEMSVAAVDRESGEKFETQFEIFTDA</sequence>
<evidence type="ECO:0000313" key="4">
    <source>
        <dbReference type="EMBL" id="CAC5408462.1"/>
    </source>
</evidence>
<comment type="similarity">
    <text evidence="1">Belongs to the heat shock protein 70 family.</text>
</comment>
<dbReference type="OrthoDB" id="2963168at2759"/>